<comment type="caution">
    <text evidence="9">The sequence shown here is derived from an EMBL/GenBank/DDBJ whole genome shotgun (WGS) entry which is preliminary data.</text>
</comment>
<dbReference type="EMBL" id="WBOF01000002">
    <property type="protein sequence ID" value="MQS16020.1"/>
    <property type="molecule type" value="Genomic_DNA"/>
</dbReference>
<keyword evidence="6" id="KW-0067">ATP-binding</keyword>
<dbReference type="InterPro" id="IPR000719">
    <property type="entry name" value="Prot_kinase_dom"/>
</dbReference>
<dbReference type="RefSeq" id="WP_153466781.1">
    <property type="nucleotide sequence ID" value="NZ_WBOF01000002.1"/>
</dbReference>
<dbReference type="GO" id="GO:0005524">
    <property type="term" value="F:ATP binding"/>
    <property type="evidence" value="ECO:0007669"/>
    <property type="project" value="UniProtKB-KW"/>
</dbReference>
<feature type="domain" description="Protein kinase" evidence="8">
    <location>
        <begin position="1"/>
        <end position="210"/>
    </location>
</feature>
<evidence type="ECO:0000259" key="8">
    <source>
        <dbReference type="PROSITE" id="PS50011"/>
    </source>
</evidence>
<feature type="region of interest" description="Disordered" evidence="7">
    <location>
        <begin position="213"/>
        <end position="241"/>
    </location>
</feature>
<dbReference type="SUPFAM" id="SSF56112">
    <property type="entry name" value="Protein kinase-like (PK-like)"/>
    <property type="match status" value="1"/>
</dbReference>
<reference evidence="9 10" key="1">
    <citation type="submission" date="2019-09" db="EMBL/GenBank/DDBJ databases">
        <title>Genome Sequences of Streptomyces kaniharaensis ATCC 21070.</title>
        <authorList>
            <person name="Zhu W."/>
            <person name="De Crecy-Lagard V."/>
            <person name="Richards N.G."/>
        </authorList>
    </citation>
    <scope>NUCLEOTIDE SEQUENCE [LARGE SCALE GENOMIC DNA]</scope>
    <source>
        <strain evidence="9 10">SF-557</strain>
    </source>
</reference>
<keyword evidence="3" id="KW-0808">Transferase</keyword>
<keyword evidence="4" id="KW-0547">Nucleotide-binding</keyword>
<evidence type="ECO:0000256" key="1">
    <source>
        <dbReference type="ARBA" id="ARBA00012513"/>
    </source>
</evidence>
<evidence type="ECO:0000256" key="5">
    <source>
        <dbReference type="ARBA" id="ARBA00022777"/>
    </source>
</evidence>
<dbReference type="PANTHER" id="PTHR43289">
    <property type="entry name" value="MITOGEN-ACTIVATED PROTEIN KINASE KINASE KINASE 20-RELATED"/>
    <property type="match status" value="1"/>
</dbReference>
<evidence type="ECO:0000313" key="10">
    <source>
        <dbReference type="Proteomes" id="UP000450000"/>
    </source>
</evidence>
<evidence type="ECO:0000256" key="3">
    <source>
        <dbReference type="ARBA" id="ARBA00022679"/>
    </source>
</evidence>
<dbReference type="PANTHER" id="PTHR43289:SF6">
    <property type="entry name" value="SERINE_THREONINE-PROTEIN KINASE NEKL-3"/>
    <property type="match status" value="1"/>
</dbReference>
<keyword evidence="10" id="KW-1185">Reference proteome</keyword>
<evidence type="ECO:0000256" key="7">
    <source>
        <dbReference type="SAM" id="MobiDB-lite"/>
    </source>
</evidence>
<dbReference type="InterPro" id="IPR011009">
    <property type="entry name" value="Kinase-like_dom_sf"/>
</dbReference>
<keyword evidence="2" id="KW-0723">Serine/threonine-protein kinase</keyword>
<name>A0A6N7KWX7_9ACTN</name>
<organism evidence="9 10">
    <name type="scientific">Streptomyces kaniharaensis</name>
    <dbReference type="NCBI Taxonomy" id="212423"/>
    <lineage>
        <taxon>Bacteria</taxon>
        <taxon>Bacillati</taxon>
        <taxon>Actinomycetota</taxon>
        <taxon>Actinomycetes</taxon>
        <taxon>Kitasatosporales</taxon>
        <taxon>Streptomycetaceae</taxon>
        <taxon>Streptomyces</taxon>
    </lineage>
</organism>
<dbReference type="GO" id="GO:0004674">
    <property type="term" value="F:protein serine/threonine kinase activity"/>
    <property type="evidence" value="ECO:0007669"/>
    <property type="project" value="UniProtKB-KW"/>
</dbReference>
<dbReference type="Proteomes" id="UP000450000">
    <property type="component" value="Unassembled WGS sequence"/>
</dbReference>
<accession>A0A6N7KWX7</accession>
<gene>
    <name evidence="9" type="ORF">F7Q99_28180</name>
</gene>
<dbReference type="EC" id="2.7.11.1" evidence="1"/>
<evidence type="ECO:0000256" key="4">
    <source>
        <dbReference type="ARBA" id="ARBA00022741"/>
    </source>
</evidence>
<protein>
    <recommendedName>
        <fullName evidence="1">non-specific serine/threonine protein kinase</fullName>
        <ecNumber evidence="1">2.7.11.1</ecNumber>
    </recommendedName>
</protein>
<sequence length="241" mass="25987">MPQPRRPPTAPGSTSGRTLAAELADTLGNSAPRTAGALVTDVLRGLEHLHAGGLAHGGVRPSNILLTDDLDRPVVLLDAGLPGLPGPAADDSFFAAPERPADARSDLYGAGRVLVAMLHHDDDGRLAPLPYLVVIQRLTARDPAERPQDAAACIALLRDAMTDGSTLRPEMPPRTPEQLEALRRREEEQQADRARQEHFTRMFLEGHRQISAAQARARMAEEKAQQGPLRGLWGRLTGKGQ</sequence>
<dbReference type="AlphaFoldDB" id="A0A6N7KWX7"/>
<dbReference type="Gene3D" id="1.10.510.10">
    <property type="entry name" value="Transferase(Phosphotransferase) domain 1"/>
    <property type="match status" value="1"/>
</dbReference>
<keyword evidence="5" id="KW-0418">Kinase</keyword>
<dbReference type="PROSITE" id="PS50011">
    <property type="entry name" value="PROTEIN_KINASE_DOM"/>
    <property type="match status" value="1"/>
</dbReference>
<dbReference type="OrthoDB" id="3815424at2"/>
<evidence type="ECO:0000313" key="9">
    <source>
        <dbReference type="EMBL" id="MQS16020.1"/>
    </source>
</evidence>
<proteinExistence type="predicted"/>
<evidence type="ECO:0000256" key="2">
    <source>
        <dbReference type="ARBA" id="ARBA00022527"/>
    </source>
</evidence>
<evidence type="ECO:0000256" key="6">
    <source>
        <dbReference type="ARBA" id="ARBA00022840"/>
    </source>
</evidence>